<dbReference type="Pfam" id="PF15615">
    <property type="entry name" value="TerB_C"/>
    <property type="match status" value="1"/>
</dbReference>
<evidence type="ECO:0000259" key="8">
    <source>
        <dbReference type="Pfam" id="PF15615"/>
    </source>
</evidence>
<gene>
    <name evidence="9" type="ORF">SAMN05421852_103174</name>
</gene>
<feature type="domain" description="TerB N-terminal" evidence="7">
    <location>
        <begin position="146"/>
        <end position="301"/>
    </location>
</feature>
<dbReference type="InterPro" id="IPR007829">
    <property type="entry name" value="TM2"/>
</dbReference>
<dbReference type="Proteomes" id="UP000199545">
    <property type="component" value="Unassembled WGS sequence"/>
</dbReference>
<evidence type="ECO:0000313" key="10">
    <source>
        <dbReference type="Proteomes" id="UP000199545"/>
    </source>
</evidence>
<keyword evidence="2 5" id="KW-0812">Transmembrane</keyword>
<dbReference type="OrthoDB" id="9816361at2"/>
<evidence type="ECO:0000256" key="1">
    <source>
        <dbReference type="ARBA" id="ARBA00004141"/>
    </source>
</evidence>
<feature type="domain" description="TM2" evidence="6">
    <location>
        <begin position="3"/>
        <end position="52"/>
    </location>
</feature>
<accession>A0A1I3MRQ5</accession>
<evidence type="ECO:0000256" key="5">
    <source>
        <dbReference type="SAM" id="Phobius"/>
    </source>
</evidence>
<sequence length="618" mass="73929">MRRKTKKTAYLLALFLGWAGGHHFYLNHTIRGFLYLLFFWTYIPFILTFIDLLFISQWVDRANRRFETDIASVQQGEERNPNREQVSITVSVTTNQETEKVKNPIQPRVSNNLWYDEESVILPKYRHLRTPESILKSLRRLERSNTQLIGDSWRYRNETRTHAVHESLFAYWTTYRDLNQKQKEWYFYWRAQALQQNYLETGLSYIILFTYELINFSFNENAAFNVSMLARLRDAYKEKEPRVCSYLDHWIPDLLLELDEHELATEWMQQSDDDPLYQYLKEHQNDLSRVSITKLNSLLNKRKSEFFKKHKNKIYNTFKELLVFLNELYARQNLDLIEKWMPARTRKDRRYLYTSAVLDREPENRERLIKVKERIPSELMIYQLNQLLRLAENLIRERLGEKRKVKVDHSVFPEGFVEQAKEWVEFRWMEPRVKDRGRFVKVKSKDSMSTHPIPEQPVEVAEENKQPEVVIDFMRVKQLKDESDELIDIFEQYRDDTEETLQSPVEVTTDTLTSGADQQTGQITEEEWSPFGEPDVHGDIESLWNRLSETEKEWIRLFRDGRLSVVEAAQFLKSRSFMLGVFLNDLNEKAMETLGDVLVEQDGDYLVINEEFSEIIHT</sequence>
<name>A0A1I3MRQ5_9BACL</name>
<evidence type="ECO:0000256" key="2">
    <source>
        <dbReference type="ARBA" id="ARBA00022692"/>
    </source>
</evidence>
<dbReference type="STRING" id="46223.SAMN05421852_103174"/>
<evidence type="ECO:0000259" key="6">
    <source>
        <dbReference type="Pfam" id="PF05154"/>
    </source>
</evidence>
<dbReference type="GO" id="GO:0016020">
    <property type="term" value="C:membrane"/>
    <property type="evidence" value="ECO:0007669"/>
    <property type="project" value="UniProtKB-SubCell"/>
</dbReference>
<evidence type="ECO:0000256" key="4">
    <source>
        <dbReference type="ARBA" id="ARBA00023136"/>
    </source>
</evidence>
<reference evidence="9 10" key="1">
    <citation type="submission" date="2016-10" db="EMBL/GenBank/DDBJ databases">
        <authorList>
            <person name="de Groot N.N."/>
        </authorList>
    </citation>
    <scope>NUCLEOTIDE SEQUENCE [LARGE SCALE GENOMIC DNA]</scope>
    <source>
        <strain evidence="9 10">DSM 44778</strain>
    </source>
</reference>
<dbReference type="PANTHER" id="PTHR21016:SF25">
    <property type="entry name" value="TM2 DOMAIN-CONTAINING PROTEIN DDB_G0277895-RELATED"/>
    <property type="match status" value="1"/>
</dbReference>
<feature type="domain" description="TerB-C" evidence="8">
    <location>
        <begin position="456"/>
        <end position="616"/>
    </location>
</feature>
<dbReference type="AlphaFoldDB" id="A0A1I3MRQ5"/>
<dbReference type="Pfam" id="PF13208">
    <property type="entry name" value="TerB_N"/>
    <property type="match status" value="1"/>
</dbReference>
<dbReference type="RefSeq" id="WP_139203266.1">
    <property type="nucleotide sequence ID" value="NZ_FORR01000003.1"/>
</dbReference>
<evidence type="ECO:0000313" key="9">
    <source>
        <dbReference type="EMBL" id="SFI99639.1"/>
    </source>
</evidence>
<evidence type="ECO:0000259" key="7">
    <source>
        <dbReference type="Pfam" id="PF13208"/>
    </source>
</evidence>
<dbReference type="InterPro" id="IPR028932">
    <property type="entry name" value="TerB-C"/>
</dbReference>
<dbReference type="InterPro" id="IPR025266">
    <property type="entry name" value="TerB_N"/>
</dbReference>
<organism evidence="9 10">
    <name type="scientific">Thermoflavimicrobium dichotomicum</name>
    <dbReference type="NCBI Taxonomy" id="46223"/>
    <lineage>
        <taxon>Bacteria</taxon>
        <taxon>Bacillati</taxon>
        <taxon>Bacillota</taxon>
        <taxon>Bacilli</taxon>
        <taxon>Bacillales</taxon>
        <taxon>Thermoactinomycetaceae</taxon>
        <taxon>Thermoflavimicrobium</taxon>
    </lineage>
</organism>
<dbReference type="Pfam" id="PF05154">
    <property type="entry name" value="TM2"/>
    <property type="match status" value="1"/>
</dbReference>
<keyword evidence="3 5" id="KW-1133">Transmembrane helix</keyword>
<feature type="transmembrane region" description="Helical" evidence="5">
    <location>
        <begin position="37"/>
        <end position="55"/>
    </location>
</feature>
<keyword evidence="10" id="KW-1185">Reference proteome</keyword>
<comment type="subcellular location">
    <subcellularLocation>
        <location evidence="1">Membrane</location>
        <topology evidence="1">Multi-pass membrane protein</topology>
    </subcellularLocation>
</comment>
<dbReference type="PANTHER" id="PTHR21016">
    <property type="entry name" value="BETA-AMYLOID BINDING PROTEIN-RELATED"/>
    <property type="match status" value="1"/>
</dbReference>
<dbReference type="EMBL" id="FORR01000003">
    <property type="protein sequence ID" value="SFI99639.1"/>
    <property type="molecule type" value="Genomic_DNA"/>
</dbReference>
<protein>
    <submittedName>
        <fullName evidence="9">TM2 domain-containing protein</fullName>
    </submittedName>
</protein>
<dbReference type="InterPro" id="IPR050932">
    <property type="entry name" value="TM2D1-3-like"/>
</dbReference>
<proteinExistence type="predicted"/>
<keyword evidence="4 5" id="KW-0472">Membrane</keyword>
<evidence type="ECO:0000256" key="3">
    <source>
        <dbReference type="ARBA" id="ARBA00022989"/>
    </source>
</evidence>